<evidence type="ECO:0000256" key="6">
    <source>
        <dbReference type="ARBA" id="ARBA00022491"/>
    </source>
</evidence>
<reference evidence="16 17" key="1">
    <citation type="submission" date="2019-02" db="EMBL/GenBank/DDBJ databases">
        <title>Deep-cultivation of Planctomycetes and their phenomic and genomic characterization uncovers novel biology.</title>
        <authorList>
            <person name="Wiegand S."/>
            <person name="Jogler M."/>
            <person name="Boedeker C."/>
            <person name="Pinto D."/>
            <person name="Vollmers J."/>
            <person name="Rivas-Marin E."/>
            <person name="Kohn T."/>
            <person name="Peeters S.H."/>
            <person name="Heuer A."/>
            <person name="Rast P."/>
            <person name="Oberbeckmann S."/>
            <person name="Bunk B."/>
            <person name="Jeske O."/>
            <person name="Meyerdierks A."/>
            <person name="Storesund J.E."/>
            <person name="Kallscheuer N."/>
            <person name="Luecker S."/>
            <person name="Lage O.M."/>
            <person name="Pohl T."/>
            <person name="Merkel B.J."/>
            <person name="Hornburger P."/>
            <person name="Mueller R.-W."/>
            <person name="Bruemmer F."/>
            <person name="Labrenz M."/>
            <person name="Spormann A.M."/>
            <person name="Op Den Camp H."/>
            <person name="Overmann J."/>
            <person name="Amann R."/>
            <person name="Jetten M.S.M."/>
            <person name="Mascher T."/>
            <person name="Medema M.H."/>
            <person name="Devos D.P."/>
            <person name="Kaster A.-K."/>
            <person name="Ovreas L."/>
            <person name="Rohde M."/>
            <person name="Galperin M.Y."/>
            <person name="Jogler C."/>
        </authorList>
    </citation>
    <scope>NUCLEOTIDE SEQUENCE [LARGE SCALE GENOMIC DNA]</scope>
    <source>
        <strain evidence="16 17">CA54</strain>
    </source>
</reference>
<dbReference type="GO" id="GO:0046983">
    <property type="term" value="F:protein dimerization activity"/>
    <property type="evidence" value="ECO:0007669"/>
    <property type="project" value="InterPro"/>
</dbReference>
<dbReference type="OrthoDB" id="9791355at2"/>
<dbReference type="Proteomes" id="UP000320735">
    <property type="component" value="Unassembled WGS sequence"/>
</dbReference>
<dbReference type="SUPFAM" id="SSF47979">
    <property type="entry name" value="Iron-dependent repressor protein, dimerization domain"/>
    <property type="match status" value="1"/>
</dbReference>
<dbReference type="GO" id="GO:0005737">
    <property type="term" value="C:cytoplasm"/>
    <property type="evidence" value="ECO:0007669"/>
    <property type="project" value="UniProtKB-SubCell"/>
</dbReference>
<evidence type="ECO:0000256" key="10">
    <source>
        <dbReference type="ARBA" id="ARBA00023159"/>
    </source>
</evidence>
<dbReference type="SUPFAM" id="SSF46785">
    <property type="entry name" value="Winged helix' DNA-binding domain"/>
    <property type="match status" value="1"/>
</dbReference>
<dbReference type="InterPro" id="IPR038157">
    <property type="entry name" value="FeoA_core_dom"/>
</dbReference>
<evidence type="ECO:0000313" key="17">
    <source>
        <dbReference type="Proteomes" id="UP000320735"/>
    </source>
</evidence>
<dbReference type="InterPro" id="IPR050536">
    <property type="entry name" value="DtxR_MntR_Metal-Reg"/>
</dbReference>
<keyword evidence="11" id="KW-0804">Transcription</keyword>
<comment type="caution">
    <text evidence="16">The sequence shown here is derived from an EMBL/GenBank/DDBJ whole genome shotgun (WGS) entry which is preliminary data.</text>
</comment>
<keyword evidence="12" id="KW-0464">Manganese</keyword>
<keyword evidence="9" id="KW-0238">DNA-binding</keyword>
<comment type="function">
    <text evidence="13">In the presence of manganese, represses expression of mntH and mntS. Up-regulates expression of mntP.</text>
</comment>
<dbReference type="PANTHER" id="PTHR33238:SF11">
    <property type="entry name" value="TRANSCRIPTIONAL REGULATOR MNTR"/>
    <property type="match status" value="1"/>
</dbReference>
<dbReference type="RefSeq" id="WP_146369853.1">
    <property type="nucleotide sequence ID" value="NZ_SJPP01000001.1"/>
</dbReference>
<dbReference type="Pfam" id="PF02742">
    <property type="entry name" value="Fe_dep_repr_C"/>
    <property type="match status" value="1"/>
</dbReference>
<accession>A0A5C6BLN2</accession>
<dbReference type="InterPro" id="IPR007167">
    <property type="entry name" value="Fe-transptr_FeoA-like"/>
</dbReference>
<dbReference type="InterPro" id="IPR036388">
    <property type="entry name" value="WH-like_DNA-bd_sf"/>
</dbReference>
<dbReference type="FunFam" id="1.10.60.10:FF:000004">
    <property type="entry name" value="DtxR family transcriptional regulator"/>
    <property type="match status" value="1"/>
</dbReference>
<evidence type="ECO:0000256" key="7">
    <source>
        <dbReference type="ARBA" id="ARBA00023004"/>
    </source>
</evidence>
<dbReference type="AlphaFoldDB" id="A0A5C6BLN2"/>
<organism evidence="16 17">
    <name type="scientific">Symmachiella macrocystis</name>
    <dbReference type="NCBI Taxonomy" id="2527985"/>
    <lineage>
        <taxon>Bacteria</taxon>
        <taxon>Pseudomonadati</taxon>
        <taxon>Planctomycetota</taxon>
        <taxon>Planctomycetia</taxon>
        <taxon>Planctomycetales</taxon>
        <taxon>Planctomycetaceae</taxon>
        <taxon>Symmachiella</taxon>
    </lineage>
</organism>
<evidence type="ECO:0000256" key="13">
    <source>
        <dbReference type="ARBA" id="ARBA00025185"/>
    </source>
</evidence>
<sequence length="223" mass="24676">MPSLTVENYLKTVLQICIEADSEWASTGQIATALNVSPGTVTSMLKTLSDSSLANYKPYSGVKLTKQGRMLAVRMLRRHRLLELFLVRTLELTWDQVHDEAERMEHAVSDELIDRIDEYLERPQVDPHGDPIPSADGTLTGEDCGLPLSDSDTGDTVRIIRVRNQQPEFLRYLADNGMALGAVGTVQENSDAGDIVAVQMQEKLVTLGQAAAEMLYVERVSDE</sequence>
<dbReference type="SUPFAM" id="SSF50037">
    <property type="entry name" value="C-terminal domain of transcriptional repressors"/>
    <property type="match status" value="1"/>
</dbReference>
<dbReference type="InterPro" id="IPR001367">
    <property type="entry name" value="Fe_dep_repressor"/>
</dbReference>
<keyword evidence="6" id="KW-0678">Repressor</keyword>
<keyword evidence="17" id="KW-1185">Reference proteome</keyword>
<dbReference type="Gene3D" id="1.10.60.10">
    <property type="entry name" value="Iron dependent repressor, metal binding and dimerisation domain"/>
    <property type="match status" value="1"/>
</dbReference>
<dbReference type="GO" id="GO:0003677">
    <property type="term" value="F:DNA binding"/>
    <property type="evidence" value="ECO:0007669"/>
    <property type="project" value="UniProtKB-KW"/>
</dbReference>
<dbReference type="InterPro" id="IPR022689">
    <property type="entry name" value="Iron_dep_repressor"/>
</dbReference>
<evidence type="ECO:0000259" key="15">
    <source>
        <dbReference type="PROSITE" id="PS50944"/>
    </source>
</evidence>
<dbReference type="Pfam" id="PF01325">
    <property type="entry name" value="Fe_dep_repress"/>
    <property type="match status" value="1"/>
</dbReference>
<dbReference type="PANTHER" id="PTHR33238">
    <property type="entry name" value="IRON (METAL) DEPENDENT REPRESSOR, DTXR FAMILY"/>
    <property type="match status" value="1"/>
</dbReference>
<dbReference type="SMART" id="SM00899">
    <property type="entry name" value="FeoA"/>
    <property type="match status" value="1"/>
</dbReference>
<dbReference type="Pfam" id="PF04023">
    <property type="entry name" value="FeoA"/>
    <property type="match status" value="1"/>
</dbReference>
<dbReference type="InterPro" id="IPR022687">
    <property type="entry name" value="HTH_DTXR"/>
</dbReference>
<dbReference type="Gene3D" id="1.10.10.10">
    <property type="entry name" value="Winged helix-like DNA-binding domain superfamily/Winged helix DNA-binding domain"/>
    <property type="match status" value="1"/>
</dbReference>
<dbReference type="SMART" id="SM00529">
    <property type="entry name" value="HTH_DTXR"/>
    <property type="match status" value="1"/>
</dbReference>
<comment type="subunit">
    <text evidence="3">Homodimer.</text>
</comment>
<evidence type="ECO:0000256" key="3">
    <source>
        <dbReference type="ARBA" id="ARBA00011738"/>
    </source>
</evidence>
<evidence type="ECO:0000256" key="1">
    <source>
        <dbReference type="ARBA" id="ARBA00004496"/>
    </source>
</evidence>
<keyword evidence="10" id="KW-0010">Activator</keyword>
<keyword evidence="8" id="KW-0805">Transcription regulation</keyword>
<keyword evidence="5" id="KW-0963">Cytoplasm</keyword>
<evidence type="ECO:0000256" key="9">
    <source>
        <dbReference type="ARBA" id="ARBA00023125"/>
    </source>
</evidence>
<evidence type="ECO:0000256" key="2">
    <source>
        <dbReference type="ARBA" id="ARBA00007871"/>
    </source>
</evidence>
<evidence type="ECO:0000256" key="12">
    <source>
        <dbReference type="ARBA" id="ARBA00023211"/>
    </source>
</evidence>
<dbReference type="InterPro" id="IPR036390">
    <property type="entry name" value="WH_DNA-bd_sf"/>
</dbReference>
<dbReference type="GO" id="GO:0046914">
    <property type="term" value="F:transition metal ion binding"/>
    <property type="evidence" value="ECO:0007669"/>
    <property type="project" value="InterPro"/>
</dbReference>
<dbReference type="InterPro" id="IPR008988">
    <property type="entry name" value="Transcriptional_repressor_C"/>
</dbReference>
<evidence type="ECO:0000256" key="5">
    <source>
        <dbReference type="ARBA" id="ARBA00022490"/>
    </source>
</evidence>
<dbReference type="InterPro" id="IPR036421">
    <property type="entry name" value="Fe_dep_repressor_sf"/>
</dbReference>
<dbReference type="GO" id="GO:0003700">
    <property type="term" value="F:DNA-binding transcription factor activity"/>
    <property type="evidence" value="ECO:0007669"/>
    <property type="project" value="InterPro"/>
</dbReference>
<evidence type="ECO:0000256" key="8">
    <source>
        <dbReference type="ARBA" id="ARBA00023015"/>
    </source>
</evidence>
<keyword evidence="7" id="KW-0408">Iron</keyword>
<proteinExistence type="inferred from homology"/>
<comment type="subcellular location">
    <subcellularLocation>
        <location evidence="1">Cytoplasm</location>
    </subcellularLocation>
</comment>
<dbReference type="EMBL" id="SJPP01000001">
    <property type="protein sequence ID" value="TWU12371.1"/>
    <property type="molecule type" value="Genomic_DNA"/>
</dbReference>
<comment type="similarity">
    <text evidence="2">Belongs to the DtxR/MntR family.</text>
</comment>
<protein>
    <recommendedName>
        <fullName evidence="4">Transcriptional regulator MntR</fullName>
    </recommendedName>
    <alternativeName>
        <fullName evidence="14">Manganese transport regulator</fullName>
    </alternativeName>
</protein>
<evidence type="ECO:0000313" key="16">
    <source>
        <dbReference type="EMBL" id="TWU12371.1"/>
    </source>
</evidence>
<dbReference type="Gene3D" id="2.30.30.90">
    <property type="match status" value="1"/>
</dbReference>
<feature type="domain" description="HTH dtxR-type" evidence="15">
    <location>
        <begin position="1"/>
        <end position="65"/>
    </location>
</feature>
<evidence type="ECO:0000256" key="4">
    <source>
        <dbReference type="ARBA" id="ARBA00022386"/>
    </source>
</evidence>
<name>A0A5C6BLN2_9PLAN</name>
<gene>
    <name evidence="16" type="primary">ideR</name>
    <name evidence="16" type="ORF">CA54_11950</name>
</gene>
<evidence type="ECO:0000256" key="14">
    <source>
        <dbReference type="ARBA" id="ARBA00032593"/>
    </source>
</evidence>
<dbReference type="PROSITE" id="PS50944">
    <property type="entry name" value="HTH_DTXR"/>
    <property type="match status" value="1"/>
</dbReference>
<evidence type="ECO:0000256" key="11">
    <source>
        <dbReference type="ARBA" id="ARBA00023163"/>
    </source>
</evidence>